<accession>A0A0A2SU97</accession>
<dbReference type="STRING" id="1498499.EP47_09190"/>
<dbReference type="NCBIfam" id="TIGR00205">
    <property type="entry name" value="fliE"/>
    <property type="match status" value="1"/>
</dbReference>
<gene>
    <name evidence="5" type="primary">fliE</name>
    <name evidence="6" type="ORF">EP47_09190</name>
</gene>
<dbReference type="GO" id="GO:0003774">
    <property type="term" value="F:cytoskeletal motor activity"/>
    <property type="evidence" value="ECO:0007669"/>
    <property type="project" value="InterPro"/>
</dbReference>
<dbReference type="GO" id="GO:0005198">
    <property type="term" value="F:structural molecule activity"/>
    <property type="evidence" value="ECO:0007669"/>
    <property type="project" value="UniProtKB-UniRule"/>
</dbReference>
<dbReference type="PANTHER" id="PTHR34653:SF1">
    <property type="entry name" value="FLAGELLAR HOOK-BASAL BODY COMPLEX PROTEIN FLIE"/>
    <property type="match status" value="1"/>
</dbReference>
<protein>
    <recommendedName>
        <fullName evidence="3 5">Flagellar hook-basal body complex protein FliE</fullName>
    </recommendedName>
</protein>
<dbReference type="PANTHER" id="PTHR34653">
    <property type="match status" value="1"/>
</dbReference>
<dbReference type="Proteomes" id="UP000054422">
    <property type="component" value="Unassembled WGS sequence"/>
</dbReference>
<dbReference type="OrthoDB" id="8909229at2"/>
<dbReference type="Pfam" id="PF02049">
    <property type="entry name" value="FliE"/>
    <property type="match status" value="1"/>
</dbReference>
<dbReference type="GO" id="GO:0009425">
    <property type="term" value="C:bacterial-type flagellum basal body"/>
    <property type="evidence" value="ECO:0007669"/>
    <property type="project" value="UniProtKB-SubCell"/>
</dbReference>
<evidence type="ECO:0000256" key="5">
    <source>
        <dbReference type="HAMAP-Rule" id="MF_00724"/>
    </source>
</evidence>
<evidence type="ECO:0000313" key="7">
    <source>
        <dbReference type="Proteomes" id="UP000054422"/>
    </source>
</evidence>
<evidence type="ECO:0000256" key="3">
    <source>
        <dbReference type="ARBA" id="ARBA00018024"/>
    </source>
</evidence>
<evidence type="ECO:0000256" key="1">
    <source>
        <dbReference type="ARBA" id="ARBA00004117"/>
    </source>
</evidence>
<dbReference type="EMBL" id="JNCF01000020">
    <property type="protein sequence ID" value="KGP63296.1"/>
    <property type="molecule type" value="Genomic_DNA"/>
</dbReference>
<dbReference type="AlphaFoldDB" id="A0A0A2SU97"/>
<organism evidence="6 7">
    <name type="scientific">Legionella norrlandica</name>
    <dbReference type="NCBI Taxonomy" id="1498499"/>
    <lineage>
        <taxon>Bacteria</taxon>
        <taxon>Pseudomonadati</taxon>
        <taxon>Pseudomonadota</taxon>
        <taxon>Gammaproteobacteria</taxon>
        <taxon>Legionellales</taxon>
        <taxon>Legionellaceae</taxon>
        <taxon>Legionella</taxon>
    </lineage>
</organism>
<proteinExistence type="inferred from homology"/>
<dbReference type="HAMAP" id="MF_00724">
    <property type="entry name" value="FliE"/>
    <property type="match status" value="1"/>
</dbReference>
<evidence type="ECO:0000256" key="2">
    <source>
        <dbReference type="ARBA" id="ARBA00009272"/>
    </source>
</evidence>
<keyword evidence="4 5" id="KW-0975">Bacterial flagellum</keyword>
<reference evidence="6 7" key="1">
    <citation type="submission" date="2014-05" db="EMBL/GenBank/DDBJ databases">
        <authorList>
            <person name="Rizzardi K."/>
            <person name="Winiecka-Krusnell J."/>
            <person name="Ramliden M."/>
            <person name="Alm E."/>
            <person name="Andersson S."/>
            <person name="Byfors S."/>
        </authorList>
    </citation>
    <scope>NUCLEOTIDE SEQUENCE [LARGE SCALE GENOMIC DNA]</scope>
    <source>
        <strain evidence="6 7">LEGN</strain>
    </source>
</reference>
<dbReference type="GO" id="GO:0071973">
    <property type="term" value="P:bacterial-type flagellum-dependent cell motility"/>
    <property type="evidence" value="ECO:0007669"/>
    <property type="project" value="InterPro"/>
</dbReference>
<keyword evidence="7" id="KW-1185">Reference proteome</keyword>
<dbReference type="InterPro" id="IPR001624">
    <property type="entry name" value="FliE"/>
</dbReference>
<sequence length="97" mass="10964">MKINAANLPFLTTLNKSSEVTQKSNASFADWISEKIINTNSQLNAAEHALAELAAGKAENLHQTMITLEQAKLSFQYLEQIRNRLMTAYQELLREQI</sequence>
<comment type="subcellular location">
    <subcellularLocation>
        <location evidence="1 5">Bacterial flagellum basal body</location>
    </subcellularLocation>
</comment>
<evidence type="ECO:0000313" key="6">
    <source>
        <dbReference type="EMBL" id="KGP63296.1"/>
    </source>
</evidence>
<dbReference type="RefSeq" id="WP_035889160.1">
    <property type="nucleotide sequence ID" value="NZ_JNCF01000020.1"/>
</dbReference>
<evidence type="ECO:0000256" key="4">
    <source>
        <dbReference type="ARBA" id="ARBA00023143"/>
    </source>
</evidence>
<name>A0A0A2SU97_9GAMM</name>
<comment type="similarity">
    <text evidence="2 5">Belongs to the FliE family.</text>
</comment>
<comment type="caution">
    <text evidence="6">The sequence shown here is derived from an EMBL/GenBank/DDBJ whole genome shotgun (WGS) entry which is preliminary data.</text>
</comment>
<dbReference type="PRINTS" id="PR01006">
    <property type="entry name" value="FLGHOOKFLIE"/>
</dbReference>